<reference evidence="7 8" key="1">
    <citation type="journal article" date="2019" name="bioRxiv">
        <title>Bacteria contribute to plant secondary compound degradation in a generalist herbivore system.</title>
        <authorList>
            <person name="Francoeur C.B."/>
            <person name="Khadempour L."/>
            <person name="Moreira-Soto R.D."/>
            <person name="Gotting K."/>
            <person name="Book A.J."/>
            <person name="Pinto-Tomas A.A."/>
            <person name="Keefover-Ring K."/>
            <person name="Currie C.R."/>
        </authorList>
    </citation>
    <scope>NUCLEOTIDE SEQUENCE [LARGE SCALE GENOMIC DNA]</scope>
    <source>
        <strain evidence="7 8">Acro-805</strain>
    </source>
</reference>
<dbReference type="SMART" id="SM00421">
    <property type="entry name" value="HTH_LUXR"/>
    <property type="match status" value="1"/>
</dbReference>
<dbReference type="RefSeq" id="WP_167143413.1">
    <property type="nucleotide sequence ID" value="NZ_VWXD01000015.1"/>
</dbReference>
<feature type="domain" description="HTH luxR-type" evidence="5">
    <location>
        <begin position="167"/>
        <end position="232"/>
    </location>
</feature>
<evidence type="ECO:0000256" key="4">
    <source>
        <dbReference type="PROSITE-ProRule" id="PRU00169"/>
    </source>
</evidence>
<keyword evidence="3" id="KW-0238">DNA-binding</keyword>
<dbReference type="Gene3D" id="1.10.10.10">
    <property type="entry name" value="Winged helix-like DNA-binding domain superfamily/Winged helix DNA-binding domain"/>
    <property type="match status" value="1"/>
</dbReference>
<gene>
    <name evidence="7" type="ORF">F3J38_25015</name>
</gene>
<dbReference type="CDD" id="cd06170">
    <property type="entry name" value="LuxR_C_like"/>
    <property type="match status" value="1"/>
</dbReference>
<dbReference type="InterPro" id="IPR016032">
    <property type="entry name" value="Sig_transdc_resp-reg_C-effctor"/>
</dbReference>
<dbReference type="Pfam" id="PF00196">
    <property type="entry name" value="GerE"/>
    <property type="match status" value="1"/>
</dbReference>
<dbReference type="SUPFAM" id="SSF46894">
    <property type="entry name" value="C-terminal effector domain of the bipartite response regulators"/>
    <property type="match status" value="1"/>
</dbReference>
<dbReference type="InterPro" id="IPR036388">
    <property type="entry name" value="WH-like_DNA-bd_sf"/>
</dbReference>
<dbReference type="Proteomes" id="UP000780690">
    <property type="component" value="Unassembled WGS sequence"/>
</dbReference>
<evidence type="ECO:0000256" key="2">
    <source>
        <dbReference type="ARBA" id="ARBA00023012"/>
    </source>
</evidence>
<accession>A0ABX0R5N8</accession>
<keyword evidence="1 4" id="KW-0597">Phosphoprotein</keyword>
<dbReference type="EMBL" id="VWXD01000015">
    <property type="protein sequence ID" value="NIF03270.1"/>
    <property type="molecule type" value="Genomic_DNA"/>
</dbReference>
<dbReference type="InterPro" id="IPR001789">
    <property type="entry name" value="Sig_transdc_resp-reg_receiver"/>
</dbReference>
<dbReference type="SMART" id="SM00448">
    <property type="entry name" value="REC"/>
    <property type="match status" value="1"/>
</dbReference>
<evidence type="ECO:0000313" key="7">
    <source>
        <dbReference type="EMBL" id="NIF03270.1"/>
    </source>
</evidence>
<evidence type="ECO:0000313" key="8">
    <source>
        <dbReference type="Proteomes" id="UP000780690"/>
    </source>
</evidence>
<keyword evidence="8" id="KW-1185">Reference proteome</keyword>
<sequence length="233" mass="26653">MNCSFSEKIAVMLLDDHPMIRLSMEMVISKQQDMHVVGNFSRSIDLWHGLQQHDVNVLVLDYILDNDEVDGLSLIKQVLAHYPKIPILVYTSMESLSVIRVAFQRGICGYLSKREDPDCYLQAIRTLSRGQRYIPQPIYTELAKIPLRKCDGAVLDSPLAVQDNMVKPRLDNLLSPREAEVIRYILAGMKNSDIAEKLKRSNKTISGHKQSGMRKLGIHSELELFKYHDDLFL</sequence>
<proteinExistence type="predicted"/>
<evidence type="ECO:0000259" key="6">
    <source>
        <dbReference type="PROSITE" id="PS50110"/>
    </source>
</evidence>
<dbReference type="InterPro" id="IPR039420">
    <property type="entry name" value="WalR-like"/>
</dbReference>
<dbReference type="PROSITE" id="PS50110">
    <property type="entry name" value="RESPONSE_REGULATORY"/>
    <property type="match status" value="1"/>
</dbReference>
<dbReference type="PROSITE" id="PS50043">
    <property type="entry name" value="HTH_LUXR_2"/>
    <property type="match status" value="1"/>
</dbReference>
<dbReference type="InterPro" id="IPR000792">
    <property type="entry name" value="Tscrpt_reg_LuxR_C"/>
</dbReference>
<dbReference type="PRINTS" id="PR00038">
    <property type="entry name" value="HTHLUXR"/>
</dbReference>
<dbReference type="PANTHER" id="PTHR43214:SF17">
    <property type="entry name" value="TRANSCRIPTIONAL REGULATORY PROTEIN RCSB"/>
    <property type="match status" value="1"/>
</dbReference>
<dbReference type="Pfam" id="PF00072">
    <property type="entry name" value="Response_reg"/>
    <property type="match status" value="1"/>
</dbReference>
<keyword evidence="2" id="KW-0902">Two-component regulatory system</keyword>
<dbReference type="Gene3D" id="3.40.50.2300">
    <property type="match status" value="1"/>
</dbReference>
<feature type="modified residue" description="4-aspartylphosphate" evidence="4">
    <location>
        <position position="61"/>
    </location>
</feature>
<dbReference type="PANTHER" id="PTHR43214">
    <property type="entry name" value="TWO-COMPONENT RESPONSE REGULATOR"/>
    <property type="match status" value="1"/>
</dbReference>
<dbReference type="CDD" id="cd17535">
    <property type="entry name" value="REC_NarL-like"/>
    <property type="match status" value="1"/>
</dbReference>
<feature type="domain" description="Response regulatory" evidence="6">
    <location>
        <begin position="10"/>
        <end position="128"/>
    </location>
</feature>
<name>A0ABX0R5N8_9GAMM</name>
<comment type="caution">
    <text evidence="7">The sequence shown here is derived from an EMBL/GenBank/DDBJ whole genome shotgun (WGS) entry which is preliminary data.</text>
</comment>
<dbReference type="InterPro" id="IPR011006">
    <property type="entry name" value="CheY-like_superfamily"/>
</dbReference>
<dbReference type="SUPFAM" id="SSF52172">
    <property type="entry name" value="CheY-like"/>
    <property type="match status" value="1"/>
</dbReference>
<organism evidence="7 8">
    <name type="scientific">Candidatus Pantoea formicae</name>
    <dbReference type="NCBI Taxonomy" id="2608355"/>
    <lineage>
        <taxon>Bacteria</taxon>
        <taxon>Pseudomonadati</taxon>
        <taxon>Pseudomonadota</taxon>
        <taxon>Gammaproteobacteria</taxon>
        <taxon>Enterobacterales</taxon>
        <taxon>Erwiniaceae</taxon>
        <taxon>Pantoea</taxon>
    </lineage>
</organism>
<evidence type="ECO:0000256" key="3">
    <source>
        <dbReference type="ARBA" id="ARBA00023125"/>
    </source>
</evidence>
<evidence type="ECO:0000256" key="1">
    <source>
        <dbReference type="ARBA" id="ARBA00022553"/>
    </source>
</evidence>
<dbReference type="InterPro" id="IPR058245">
    <property type="entry name" value="NreC/VraR/RcsB-like_REC"/>
</dbReference>
<evidence type="ECO:0000259" key="5">
    <source>
        <dbReference type="PROSITE" id="PS50043"/>
    </source>
</evidence>
<protein>
    <submittedName>
        <fullName evidence="7">Response regulator transcription factor</fullName>
    </submittedName>
</protein>